<proteinExistence type="inferred from homology"/>
<dbReference type="Gene3D" id="1.10.150.250">
    <property type="entry name" value="Flavinator of succinate dehydrogenase"/>
    <property type="match status" value="1"/>
</dbReference>
<dbReference type="InterPro" id="IPR005631">
    <property type="entry name" value="SDH"/>
</dbReference>
<dbReference type="PANTHER" id="PTHR39585:SF1">
    <property type="entry name" value="FAD ASSEMBLY FACTOR SDHE"/>
    <property type="match status" value="1"/>
</dbReference>
<evidence type="ECO:0000256" key="3">
    <source>
        <dbReference type="ARBA" id="ARBA00019418"/>
    </source>
</evidence>
<keyword evidence="7" id="KW-1185">Reference proteome</keyword>
<comment type="subcellular location">
    <subcellularLocation>
        <location evidence="1">Cytoplasm</location>
    </subcellularLocation>
</comment>
<keyword evidence="5" id="KW-0143">Chaperone</keyword>
<dbReference type="Proteomes" id="UP000839052">
    <property type="component" value="Chromosome"/>
</dbReference>
<evidence type="ECO:0000256" key="5">
    <source>
        <dbReference type="ARBA" id="ARBA00023186"/>
    </source>
</evidence>
<evidence type="ECO:0000313" key="7">
    <source>
        <dbReference type="Proteomes" id="UP000839052"/>
    </source>
</evidence>
<reference evidence="6 7" key="1">
    <citation type="submission" date="2021-10" db="EMBL/GenBank/DDBJ databases">
        <authorList>
            <person name="Koch H."/>
        </authorList>
    </citation>
    <scope>NUCLEOTIDE SEQUENCE [LARGE SCALE GENOMIC DNA]</scope>
    <source>
        <strain evidence="6">6680</strain>
    </source>
</reference>
<dbReference type="SUPFAM" id="SSF109910">
    <property type="entry name" value="YgfY-like"/>
    <property type="match status" value="1"/>
</dbReference>
<dbReference type="Pfam" id="PF03937">
    <property type="entry name" value="Sdh5"/>
    <property type="match status" value="1"/>
</dbReference>
<evidence type="ECO:0000256" key="4">
    <source>
        <dbReference type="ARBA" id="ARBA00022490"/>
    </source>
</evidence>
<dbReference type="EMBL" id="OU912926">
    <property type="protein sequence ID" value="CAG9933647.1"/>
    <property type="molecule type" value="Genomic_DNA"/>
</dbReference>
<gene>
    <name evidence="6" type="primary">sdhE</name>
    <name evidence="6" type="ORF">NTG6680_2398</name>
</gene>
<keyword evidence="4" id="KW-0963">Cytoplasm</keyword>
<name>A0ABN8ALH8_9PROT</name>
<dbReference type="PANTHER" id="PTHR39585">
    <property type="entry name" value="FAD ASSEMBLY FACTOR SDHE"/>
    <property type="match status" value="1"/>
</dbReference>
<accession>A0ABN8ALH8</accession>
<protein>
    <recommendedName>
        <fullName evidence="3">FAD assembly factor SdhE</fullName>
    </recommendedName>
</protein>
<evidence type="ECO:0000313" key="6">
    <source>
        <dbReference type="EMBL" id="CAG9933647.1"/>
    </source>
</evidence>
<dbReference type="InterPro" id="IPR050531">
    <property type="entry name" value="SdhE_FAD_assembly_factor"/>
</dbReference>
<comment type="similarity">
    <text evidence="2">Belongs to the SdhE FAD assembly factor family.</text>
</comment>
<dbReference type="RefSeq" id="WP_239797400.1">
    <property type="nucleotide sequence ID" value="NZ_OU912926.1"/>
</dbReference>
<evidence type="ECO:0000256" key="1">
    <source>
        <dbReference type="ARBA" id="ARBA00004496"/>
    </source>
</evidence>
<dbReference type="InterPro" id="IPR036714">
    <property type="entry name" value="SDH_sf"/>
</dbReference>
<organism evidence="6 7">
    <name type="scientific">Candidatus Nitrotoga arctica</name>
    <dbReference type="NCBI Taxonomy" id="453162"/>
    <lineage>
        <taxon>Bacteria</taxon>
        <taxon>Pseudomonadati</taxon>
        <taxon>Pseudomonadota</taxon>
        <taxon>Betaproteobacteria</taxon>
        <taxon>Nitrosomonadales</taxon>
        <taxon>Gallionellaceae</taxon>
        <taxon>Candidatus Nitrotoga</taxon>
    </lineage>
</organism>
<evidence type="ECO:0000256" key="2">
    <source>
        <dbReference type="ARBA" id="ARBA00008571"/>
    </source>
</evidence>
<sequence>MKELERVRWRCRRGLLELDIVLGRFIEQHYANLNKAQQAAFDTLLDMPDPTLWDMITNTRPSPLQSERCAVLVLLQAV</sequence>